<dbReference type="AlphaFoldDB" id="A0A0G0HXT9"/>
<feature type="compositionally biased region" description="Polar residues" evidence="1">
    <location>
        <begin position="1"/>
        <end position="12"/>
    </location>
</feature>
<dbReference type="Proteomes" id="UP000034366">
    <property type="component" value="Unassembled WGS sequence"/>
</dbReference>
<feature type="region of interest" description="Disordered" evidence="1">
    <location>
        <begin position="1"/>
        <end position="20"/>
    </location>
</feature>
<reference evidence="2 3" key="1">
    <citation type="journal article" date="2015" name="Nature">
        <title>rRNA introns, odd ribosomes, and small enigmatic genomes across a large radiation of phyla.</title>
        <authorList>
            <person name="Brown C.T."/>
            <person name="Hug L.A."/>
            <person name="Thomas B.C."/>
            <person name="Sharon I."/>
            <person name="Castelle C.J."/>
            <person name="Singh A."/>
            <person name="Wilkins M.J."/>
            <person name="Williams K.H."/>
            <person name="Banfield J.F."/>
        </authorList>
    </citation>
    <scope>NUCLEOTIDE SEQUENCE [LARGE SCALE GENOMIC DNA]</scope>
</reference>
<accession>A0A0G0HXT9</accession>
<organism evidence="2 3">
    <name type="scientific">Candidatus Woesebacteria bacterium GW2011_GWD1_38_10</name>
    <dbReference type="NCBI Taxonomy" id="1618592"/>
    <lineage>
        <taxon>Bacteria</taxon>
        <taxon>Candidatus Woeseibacteriota</taxon>
    </lineage>
</organism>
<protein>
    <submittedName>
        <fullName evidence="2">Uncharacterized protein</fullName>
    </submittedName>
</protein>
<name>A0A0G0HXT9_9BACT</name>
<evidence type="ECO:0000313" key="3">
    <source>
        <dbReference type="Proteomes" id="UP000034366"/>
    </source>
</evidence>
<sequence length="194" mass="22475">MYTRMIDQSGSSKIRPEKMYTQHEVDDLLEKGEDRFSSQAKEIEKESRAADKQKRLNNRAIANLIKKSNRILVSISSHAFPIDIFPDTINVEEGRITVINRHLLSSEIHSVDVKDIANVFINRNFFFAQLVIISKTFEDNEVRIRNLYPNEAVFTRRIIEGLRIFMNKQIETAGYTKNELIAKLEELSTTEIVT</sequence>
<evidence type="ECO:0000313" key="2">
    <source>
        <dbReference type="EMBL" id="KKQ47077.1"/>
    </source>
</evidence>
<gene>
    <name evidence="2" type="ORF">US67_C0060G0003</name>
</gene>
<comment type="caution">
    <text evidence="2">The sequence shown here is derived from an EMBL/GenBank/DDBJ whole genome shotgun (WGS) entry which is preliminary data.</text>
</comment>
<dbReference type="EMBL" id="LBTW01000060">
    <property type="protein sequence ID" value="KKQ47077.1"/>
    <property type="molecule type" value="Genomic_DNA"/>
</dbReference>
<evidence type="ECO:0000256" key="1">
    <source>
        <dbReference type="SAM" id="MobiDB-lite"/>
    </source>
</evidence>
<proteinExistence type="predicted"/>